<name>A0A381VDT8_9ZZZZ</name>
<reference evidence="2" key="1">
    <citation type="submission" date="2018-05" db="EMBL/GenBank/DDBJ databases">
        <authorList>
            <person name="Lanie J.A."/>
            <person name="Ng W.-L."/>
            <person name="Kazmierczak K.M."/>
            <person name="Andrzejewski T.M."/>
            <person name="Davidsen T.M."/>
            <person name="Wayne K.J."/>
            <person name="Tettelin H."/>
            <person name="Glass J.I."/>
            <person name="Rusch D."/>
            <person name="Podicherti R."/>
            <person name="Tsui H.-C.T."/>
            <person name="Winkler M.E."/>
        </authorList>
    </citation>
    <scope>NUCLEOTIDE SEQUENCE</scope>
</reference>
<dbReference type="GO" id="GO:0051536">
    <property type="term" value="F:iron-sulfur cluster binding"/>
    <property type="evidence" value="ECO:0007669"/>
    <property type="project" value="InterPro"/>
</dbReference>
<dbReference type="AlphaFoldDB" id="A0A381VDT8"/>
<evidence type="ECO:0000313" key="2">
    <source>
        <dbReference type="EMBL" id="SVA37958.1"/>
    </source>
</evidence>
<organism evidence="2">
    <name type="scientific">marine metagenome</name>
    <dbReference type="NCBI Taxonomy" id="408172"/>
    <lineage>
        <taxon>unclassified sequences</taxon>
        <taxon>metagenomes</taxon>
        <taxon>ecological metagenomes</taxon>
    </lineage>
</organism>
<feature type="region of interest" description="Disordered" evidence="1">
    <location>
        <begin position="58"/>
        <end position="78"/>
    </location>
</feature>
<protein>
    <submittedName>
        <fullName evidence="2">Uncharacterized protein</fullName>
    </submittedName>
</protein>
<dbReference type="Gene3D" id="3.10.20.30">
    <property type="match status" value="1"/>
</dbReference>
<evidence type="ECO:0000256" key="1">
    <source>
        <dbReference type="SAM" id="MobiDB-lite"/>
    </source>
</evidence>
<dbReference type="InterPro" id="IPR036010">
    <property type="entry name" value="2Fe-2S_ferredoxin-like_sf"/>
</dbReference>
<gene>
    <name evidence="2" type="ORF">METZ01_LOCUS90812</name>
</gene>
<dbReference type="EMBL" id="UINC01008433">
    <property type="protein sequence ID" value="SVA37958.1"/>
    <property type="molecule type" value="Genomic_DNA"/>
</dbReference>
<sequence length="96" mass="10324">MDGPTVPIALDVEVLSWKSPREAYIDEIDAECAGCCACVTGHVYAATEWMDKVGLPSEMERDMPGLDDDVSSTSQCSREIEVTEVPDGSTAEVVGR</sequence>
<accession>A0A381VDT8</accession>
<dbReference type="SUPFAM" id="SSF54292">
    <property type="entry name" value="2Fe-2S ferredoxin-like"/>
    <property type="match status" value="1"/>
</dbReference>
<proteinExistence type="predicted"/>
<dbReference type="InterPro" id="IPR012675">
    <property type="entry name" value="Beta-grasp_dom_sf"/>
</dbReference>